<feature type="region of interest" description="Disordered" evidence="1">
    <location>
        <begin position="40"/>
        <end position="64"/>
    </location>
</feature>
<reference evidence="3" key="1">
    <citation type="submission" date="2023-07" db="EMBL/GenBank/DDBJ databases">
        <authorList>
            <consortium name="AG Swart"/>
            <person name="Singh M."/>
            <person name="Singh A."/>
            <person name="Seah K."/>
            <person name="Emmerich C."/>
        </authorList>
    </citation>
    <scope>NUCLEOTIDE SEQUENCE</scope>
    <source>
        <strain evidence="3">DP1</strain>
    </source>
</reference>
<dbReference type="Pfam" id="PF09192">
    <property type="entry name" value="Act-Frag_cataly"/>
    <property type="match status" value="1"/>
</dbReference>
<accession>A0AAD1X841</accession>
<evidence type="ECO:0000313" key="4">
    <source>
        <dbReference type="Proteomes" id="UP001295684"/>
    </source>
</evidence>
<dbReference type="InterPro" id="IPR011009">
    <property type="entry name" value="Kinase-like_dom_sf"/>
</dbReference>
<evidence type="ECO:0000256" key="1">
    <source>
        <dbReference type="SAM" id="MobiDB-lite"/>
    </source>
</evidence>
<dbReference type="EMBL" id="CAMPGE010005543">
    <property type="protein sequence ID" value="CAI2364394.1"/>
    <property type="molecule type" value="Genomic_DNA"/>
</dbReference>
<dbReference type="PANTHER" id="PTHR38737:SF1">
    <property type="entry name" value="ACTIN-FRAGMIN KINASE DDB_G0279609-RELATED"/>
    <property type="match status" value="1"/>
</dbReference>
<dbReference type="AlphaFoldDB" id="A0AAD1X841"/>
<dbReference type="Gene3D" id="1.10.1070.11">
    <property type="entry name" value="Phosphatidylinositol 3-/4-kinase, catalytic domain"/>
    <property type="match status" value="1"/>
</dbReference>
<feature type="domain" description="Actin-fragmin kinase catalytic" evidence="2">
    <location>
        <begin position="83"/>
        <end position="367"/>
    </location>
</feature>
<protein>
    <recommendedName>
        <fullName evidence="2">Actin-fragmin kinase catalytic domain-containing protein</fullName>
    </recommendedName>
</protein>
<dbReference type="Proteomes" id="UP001295684">
    <property type="component" value="Unassembled WGS sequence"/>
</dbReference>
<name>A0AAD1X841_EUPCR</name>
<feature type="region of interest" description="Disordered" evidence="1">
    <location>
        <begin position="474"/>
        <end position="541"/>
    </location>
</feature>
<dbReference type="InterPro" id="IPR037469">
    <property type="entry name" value="Put_AFK"/>
</dbReference>
<dbReference type="InterPro" id="IPR015275">
    <property type="entry name" value="Actin-fragmin_kin_cat_dom"/>
</dbReference>
<gene>
    <name evidence="3" type="ORF">ECRASSUSDP1_LOCUS5737</name>
</gene>
<feature type="compositionally biased region" description="Basic and acidic residues" evidence="1">
    <location>
        <begin position="53"/>
        <end position="64"/>
    </location>
</feature>
<keyword evidence="4" id="KW-1185">Reference proteome</keyword>
<sequence>MDKEERIQKLEAMIDNMDIAKKAYLVDLYHKAGYKHEKYCETDNKRPGPAMEPTKDEKQEMHDRDNFAALERKKRRFMLTSSKLNLELIDWNKLVALHNLKNDVNKIFFVSQPMGAFVIKMCSEVVPTYFGSRLLQCLQIPTPDVKLLPFYNDEFKTMVHSMEALTLHDDHLRHVVRLSMDRPFILLQEYIPAITLNKIGDKRAERCLSTNYADASSRLINIGRIIAADILMNNNDRFPLIWDTDGNYGNILFEVKTDEKVDDELLLEPTYTEINFNDSVAIDTQVRCIDESNRYGKVGAEKYIKRVNSFIDVIFSDLKEIISGNSSVNSYDYDSMKNLASFVYTYTGYDIRGRSLFRIIEGIIIGIFNIKNMGMEVIRKVLEHTENAIEKDWKNVWSDGVSTIKIEFIQKIYDAMCQRLEMYPKELRWVLRTHLLNFVVDKEFRDEADQGFIIRKYLDEEGVKMLSELEHSGIDQAPDSSEDGFQQYKDPLLDGGDAGDAGEYKGFIPKQVRDEIAPSIPKEETKEMGEPKNIRDQWGKN</sequence>
<dbReference type="InterPro" id="IPR036940">
    <property type="entry name" value="PI3/4_kinase_cat_sf"/>
</dbReference>
<feature type="compositionally biased region" description="Basic and acidic residues" evidence="1">
    <location>
        <begin position="511"/>
        <end position="541"/>
    </location>
</feature>
<evidence type="ECO:0000259" key="2">
    <source>
        <dbReference type="Pfam" id="PF09192"/>
    </source>
</evidence>
<dbReference type="Gene3D" id="3.30.1010.10">
    <property type="entry name" value="Phosphatidylinositol 3-kinase Catalytic Subunit, Chain A, domain 4"/>
    <property type="match status" value="1"/>
</dbReference>
<dbReference type="SUPFAM" id="SSF56112">
    <property type="entry name" value="Protein kinase-like (PK-like)"/>
    <property type="match status" value="1"/>
</dbReference>
<evidence type="ECO:0000313" key="3">
    <source>
        <dbReference type="EMBL" id="CAI2364394.1"/>
    </source>
</evidence>
<organism evidence="3 4">
    <name type="scientific">Euplotes crassus</name>
    <dbReference type="NCBI Taxonomy" id="5936"/>
    <lineage>
        <taxon>Eukaryota</taxon>
        <taxon>Sar</taxon>
        <taxon>Alveolata</taxon>
        <taxon>Ciliophora</taxon>
        <taxon>Intramacronucleata</taxon>
        <taxon>Spirotrichea</taxon>
        <taxon>Hypotrichia</taxon>
        <taxon>Euplotida</taxon>
        <taxon>Euplotidae</taxon>
        <taxon>Moneuplotes</taxon>
    </lineage>
</organism>
<proteinExistence type="predicted"/>
<dbReference type="PANTHER" id="PTHR38737">
    <property type="entry name" value="ACTIN-FRAGMIN KINASE DDB_G0279609-RELATED"/>
    <property type="match status" value="1"/>
</dbReference>
<comment type="caution">
    <text evidence="3">The sequence shown here is derived from an EMBL/GenBank/DDBJ whole genome shotgun (WGS) entry which is preliminary data.</text>
</comment>